<reference evidence="3" key="1">
    <citation type="journal article" date="2006" name="PLoS Biol.">
        <title>Macronuclear genome sequence of the ciliate Tetrahymena thermophila, a model eukaryote.</title>
        <authorList>
            <person name="Eisen J.A."/>
            <person name="Coyne R.S."/>
            <person name="Wu M."/>
            <person name="Wu D."/>
            <person name="Thiagarajan M."/>
            <person name="Wortman J.R."/>
            <person name="Badger J.H."/>
            <person name="Ren Q."/>
            <person name="Amedeo P."/>
            <person name="Jones K.M."/>
            <person name="Tallon L.J."/>
            <person name="Delcher A.L."/>
            <person name="Salzberg S.L."/>
            <person name="Silva J.C."/>
            <person name="Haas B.J."/>
            <person name="Majoros W.H."/>
            <person name="Farzad M."/>
            <person name="Carlton J.M."/>
            <person name="Smith R.K. Jr."/>
            <person name="Garg J."/>
            <person name="Pearlman R.E."/>
            <person name="Karrer K.M."/>
            <person name="Sun L."/>
            <person name="Manning G."/>
            <person name="Elde N.C."/>
            <person name="Turkewitz A.P."/>
            <person name="Asai D.J."/>
            <person name="Wilkes D.E."/>
            <person name="Wang Y."/>
            <person name="Cai H."/>
            <person name="Collins K."/>
            <person name="Stewart B.A."/>
            <person name="Lee S.R."/>
            <person name="Wilamowska K."/>
            <person name="Weinberg Z."/>
            <person name="Ruzzo W.L."/>
            <person name="Wloga D."/>
            <person name="Gaertig J."/>
            <person name="Frankel J."/>
            <person name="Tsao C.-C."/>
            <person name="Gorovsky M.A."/>
            <person name="Keeling P.J."/>
            <person name="Waller R.F."/>
            <person name="Patron N.J."/>
            <person name="Cherry J.M."/>
            <person name="Stover N.A."/>
            <person name="Krieger C.J."/>
            <person name="del Toro C."/>
            <person name="Ryder H.F."/>
            <person name="Williamson S.C."/>
            <person name="Barbeau R.A."/>
            <person name="Hamilton E.P."/>
            <person name="Orias E."/>
        </authorList>
    </citation>
    <scope>NUCLEOTIDE SEQUENCE [LARGE SCALE GENOMIC DNA]</scope>
    <source>
        <strain evidence="3">SB210</strain>
    </source>
</reference>
<feature type="region of interest" description="Disordered" evidence="1">
    <location>
        <begin position="94"/>
        <end position="126"/>
    </location>
</feature>
<proteinExistence type="predicted"/>
<dbReference type="AlphaFoldDB" id="W7XDH9"/>
<dbReference type="Proteomes" id="UP000009168">
    <property type="component" value="Unassembled WGS sequence"/>
</dbReference>
<accession>W7XDH9</accession>
<dbReference type="RefSeq" id="XP_012651841.1">
    <property type="nucleotide sequence ID" value="XM_012796387.1"/>
</dbReference>
<sequence length="217" mass="25485">MFRYPRFIQSEAKSNIGSLHLPTVFKNWTFEHLPMGYQIGLYVSQRHPTLQMPEGHSSLSLYKNIFLKILGHQKRDSLKKKQITLNICQIKTKKSQKKQNKQIQAAQRQKHQKNKPSYKKTHKTNKHIQINKNKTELKNTSIQTNQAKINKTKQKIKANQKLNTIAKQILNIKHEKIKAKQITRLQQNAIFISKTNTKENSNKQINQQNKQTNKILE</sequence>
<name>W7XDH9_TETTS</name>
<dbReference type="GeneID" id="24440469"/>
<dbReference type="EMBL" id="GG662786">
    <property type="protein sequence ID" value="EWS75622.1"/>
    <property type="molecule type" value="Genomic_DNA"/>
</dbReference>
<evidence type="ECO:0000313" key="2">
    <source>
        <dbReference type="EMBL" id="EWS75622.1"/>
    </source>
</evidence>
<feature type="compositionally biased region" description="Basic residues" evidence="1">
    <location>
        <begin position="108"/>
        <end position="126"/>
    </location>
</feature>
<dbReference type="KEGG" id="tet:TTHERM_000735269"/>
<evidence type="ECO:0000313" key="3">
    <source>
        <dbReference type="Proteomes" id="UP000009168"/>
    </source>
</evidence>
<dbReference type="InParanoid" id="W7XDH9"/>
<organism evidence="2 3">
    <name type="scientific">Tetrahymena thermophila (strain SB210)</name>
    <dbReference type="NCBI Taxonomy" id="312017"/>
    <lineage>
        <taxon>Eukaryota</taxon>
        <taxon>Sar</taxon>
        <taxon>Alveolata</taxon>
        <taxon>Ciliophora</taxon>
        <taxon>Intramacronucleata</taxon>
        <taxon>Oligohymenophorea</taxon>
        <taxon>Hymenostomatida</taxon>
        <taxon>Tetrahymenina</taxon>
        <taxon>Tetrahymenidae</taxon>
        <taxon>Tetrahymena</taxon>
    </lineage>
</organism>
<evidence type="ECO:0000256" key="1">
    <source>
        <dbReference type="SAM" id="MobiDB-lite"/>
    </source>
</evidence>
<gene>
    <name evidence="2" type="ORF">TTHERM_000735269</name>
</gene>
<protein>
    <submittedName>
        <fullName evidence="2">Uncharacterized protein</fullName>
    </submittedName>
</protein>
<keyword evidence="3" id="KW-1185">Reference proteome</keyword>